<dbReference type="GO" id="GO:0030246">
    <property type="term" value="F:carbohydrate binding"/>
    <property type="evidence" value="ECO:0007669"/>
    <property type="project" value="InterPro"/>
</dbReference>
<feature type="domain" description="Polysaccharide lyase family 8 central" evidence="6">
    <location>
        <begin position="405"/>
        <end position="660"/>
    </location>
</feature>
<dbReference type="AlphaFoldDB" id="A0A7W5FNR3"/>
<dbReference type="SUPFAM" id="SSF48230">
    <property type="entry name" value="Chondroitin AC/alginate lyase"/>
    <property type="match status" value="1"/>
</dbReference>
<dbReference type="InterPro" id="IPR012970">
    <property type="entry name" value="Lyase_8_alpha_N"/>
</dbReference>
<dbReference type="SUPFAM" id="SSF49863">
    <property type="entry name" value="Hyaluronate lyase-like, C-terminal domain"/>
    <property type="match status" value="1"/>
</dbReference>
<feature type="chain" id="PRO_5031126973" evidence="5">
    <location>
        <begin position="34"/>
        <end position="794"/>
    </location>
</feature>
<evidence type="ECO:0000256" key="4">
    <source>
        <dbReference type="PIRSR" id="PIRSR638970-1"/>
    </source>
</evidence>
<evidence type="ECO:0000256" key="5">
    <source>
        <dbReference type="SAM" id="SignalP"/>
    </source>
</evidence>
<dbReference type="Proteomes" id="UP000570361">
    <property type="component" value="Unassembled WGS sequence"/>
</dbReference>
<organism evidence="9 10">
    <name type="scientific">Paenibacillus phyllosphaerae</name>
    <dbReference type="NCBI Taxonomy" id="274593"/>
    <lineage>
        <taxon>Bacteria</taxon>
        <taxon>Bacillati</taxon>
        <taxon>Bacillota</taxon>
        <taxon>Bacilli</taxon>
        <taxon>Bacillales</taxon>
        <taxon>Paenibacillaceae</taxon>
        <taxon>Paenibacillus</taxon>
    </lineage>
</organism>
<name>A0A7W5FNR3_9BACL</name>
<protein>
    <submittedName>
        <fullName evidence="9">Hyaluronate lyase</fullName>
        <ecNumber evidence="9">4.2.2.1</ecNumber>
    </submittedName>
</protein>
<evidence type="ECO:0000313" key="9">
    <source>
        <dbReference type="EMBL" id="MBB3111463.1"/>
    </source>
</evidence>
<dbReference type="PANTHER" id="PTHR38481">
    <property type="entry name" value="HYALURONATE LYASE"/>
    <property type="match status" value="1"/>
</dbReference>
<dbReference type="PANTHER" id="PTHR38481:SF1">
    <property type="entry name" value="HYALURONATE LYASE"/>
    <property type="match status" value="1"/>
</dbReference>
<evidence type="ECO:0000259" key="8">
    <source>
        <dbReference type="Pfam" id="PF08124"/>
    </source>
</evidence>
<gene>
    <name evidence="9" type="ORF">FHS18_003531</name>
</gene>
<dbReference type="RefSeq" id="WP_246427715.1">
    <property type="nucleotide sequence ID" value="NZ_JACHXK010000007.1"/>
</dbReference>
<keyword evidence="3 9" id="KW-0456">Lyase</keyword>
<feature type="active site" evidence="4">
    <location>
        <position position="258"/>
    </location>
</feature>
<proteinExistence type="inferred from homology"/>
<dbReference type="InterPro" id="IPR038970">
    <property type="entry name" value="Lyase_8"/>
</dbReference>
<reference evidence="9 10" key="1">
    <citation type="submission" date="2020-08" db="EMBL/GenBank/DDBJ databases">
        <title>Genomic Encyclopedia of Type Strains, Phase III (KMG-III): the genomes of soil and plant-associated and newly described type strains.</title>
        <authorList>
            <person name="Whitman W."/>
        </authorList>
    </citation>
    <scope>NUCLEOTIDE SEQUENCE [LARGE SCALE GENOMIC DNA]</scope>
    <source>
        <strain evidence="9 10">CECT 5862</strain>
    </source>
</reference>
<feature type="active site" evidence="4">
    <location>
        <position position="267"/>
    </location>
</feature>
<dbReference type="EMBL" id="JACHXK010000007">
    <property type="protein sequence ID" value="MBB3111463.1"/>
    <property type="molecule type" value="Genomic_DNA"/>
</dbReference>
<sequence>MMNLRVRRTLTGCLLVIMMVTSALSLQVPSAQAADEYDALRTKWKELLIGGAYSASDPDIAAQISAITSTANSYWSSMDSSAGRTYLWSDLNAWSASATMTSTYSRLYSMSVAYATTGSSLYGNASLLADLLGAIDWMAANKYNASKTQSDNWWDWQIGTPQALSNLLVLLYDSLNASQLTSYVNVIDKFVADPTKRYNSTVTETGANRTDKAQVVIVRGMLEKSGTKIAQGRDALSQVFLYVTSGDGFYAGGSFIQHTNIAYNGSYGRVLIAGLSKQLYLLDASSWEVTDANAANVYNWVNDSFRPLIYKGAMMDMVRGRAIAREAQQDHAMGRDVIASLARLALAAPATDQSSIQSMVKAWVQQDTSFASYYSGLPIADIVNMKAIMANSAIAPASAPTRNLVYNSMARAVHLQPGFGFGLSLFSSRIGRYEAGNGENQRGWHTGEGMTYLYNNDLTQYSDGYWATVNPYRLAGITVDPLALTDAQGSASVSTYNFVGGVSNETNGVAGMRFTGLGVDLNGRKSWFMLGDKIVALGSSIASTSGRAIETIVENRKLNASGSNTLTVGGTAKSSSIGWSETMIGVSWAHLQGSVSGSDIGYYFPGTSTVAGLRESRGGSWSQVNTSGSTSSITRSYLSLAIPHGTSPTNATYAYVLLPNRTASQTAAYAANSDIAVLENSDTAQAVSDAATGTVGVNFWLNASKTISVGGAAYLISDKQASVLVTETSSQIKIVVSDPTQTNAGSINLELKKIAASLASASSGITVSQLSPSIKLAVNVNGAKGKTFKVVLNK</sequence>
<keyword evidence="2 5" id="KW-0732">Signal</keyword>
<dbReference type="GO" id="GO:0005975">
    <property type="term" value="P:carbohydrate metabolic process"/>
    <property type="evidence" value="ECO:0007669"/>
    <property type="project" value="InterPro"/>
</dbReference>
<evidence type="ECO:0000256" key="2">
    <source>
        <dbReference type="ARBA" id="ARBA00022729"/>
    </source>
</evidence>
<dbReference type="InterPro" id="IPR014718">
    <property type="entry name" value="GH-type_carb-bd"/>
</dbReference>
<evidence type="ECO:0000313" key="10">
    <source>
        <dbReference type="Proteomes" id="UP000570361"/>
    </source>
</evidence>
<feature type="active site" evidence="4">
    <location>
        <position position="321"/>
    </location>
</feature>
<dbReference type="Gene3D" id="2.70.98.10">
    <property type="match status" value="1"/>
</dbReference>
<evidence type="ECO:0000256" key="3">
    <source>
        <dbReference type="ARBA" id="ARBA00023239"/>
    </source>
</evidence>
<dbReference type="SUPFAM" id="SSF74650">
    <property type="entry name" value="Galactose mutarotase-like"/>
    <property type="match status" value="1"/>
</dbReference>
<feature type="domain" description="Polysaccharide lyase family 8 C-terminal" evidence="7">
    <location>
        <begin position="677"/>
        <end position="744"/>
    </location>
</feature>
<dbReference type="Gene3D" id="1.50.10.100">
    <property type="entry name" value="Chondroitin AC/alginate lyase"/>
    <property type="match status" value="1"/>
</dbReference>
<dbReference type="InterPro" id="IPR011071">
    <property type="entry name" value="Lyase_8-like_C"/>
</dbReference>
<dbReference type="InterPro" id="IPR003159">
    <property type="entry name" value="Lyase_8_central_dom"/>
</dbReference>
<feature type="signal peptide" evidence="5">
    <location>
        <begin position="1"/>
        <end position="33"/>
    </location>
</feature>
<dbReference type="Pfam" id="PF02278">
    <property type="entry name" value="Lyase_8"/>
    <property type="match status" value="1"/>
</dbReference>
<dbReference type="CDD" id="cd01083">
    <property type="entry name" value="GAG_Lyase"/>
    <property type="match status" value="1"/>
</dbReference>
<dbReference type="GO" id="GO:0030340">
    <property type="term" value="F:hyaluronate lyase activity"/>
    <property type="evidence" value="ECO:0007669"/>
    <property type="project" value="UniProtKB-EC"/>
</dbReference>
<dbReference type="InterPro" id="IPR008929">
    <property type="entry name" value="Chondroitin_lyas"/>
</dbReference>
<dbReference type="Gene3D" id="2.60.220.10">
    <property type="entry name" value="Polysaccharide lyase family 8-like, C-terminal"/>
    <property type="match status" value="1"/>
</dbReference>
<dbReference type="GO" id="GO:0005576">
    <property type="term" value="C:extracellular region"/>
    <property type="evidence" value="ECO:0007669"/>
    <property type="project" value="InterPro"/>
</dbReference>
<evidence type="ECO:0000259" key="7">
    <source>
        <dbReference type="Pfam" id="PF02884"/>
    </source>
</evidence>
<keyword evidence="10" id="KW-1185">Reference proteome</keyword>
<comment type="caution">
    <text evidence="9">The sequence shown here is derived from an EMBL/GenBank/DDBJ whole genome shotgun (WGS) entry which is preliminary data.</text>
</comment>
<dbReference type="Pfam" id="PF02884">
    <property type="entry name" value="Lyase_8_C"/>
    <property type="match status" value="1"/>
</dbReference>
<dbReference type="EC" id="4.2.2.1" evidence="9"/>
<comment type="similarity">
    <text evidence="1">Belongs to the polysaccharide lyase 8 family.</text>
</comment>
<accession>A0A7W5FNR3</accession>
<dbReference type="InterPro" id="IPR004103">
    <property type="entry name" value="Lyase_8_C"/>
</dbReference>
<evidence type="ECO:0000256" key="1">
    <source>
        <dbReference type="ARBA" id="ARBA00006699"/>
    </source>
</evidence>
<dbReference type="InterPro" id="IPR011013">
    <property type="entry name" value="Gal_mutarotase_sf_dom"/>
</dbReference>
<dbReference type="Pfam" id="PF08124">
    <property type="entry name" value="Lyase_8_N"/>
    <property type="match status" value="1"/>
</dbReference>
<feature type="domain" description="Polysaccharide lyase 8 N-terminal alpha-helical" evidence="8">
    <location>
        <begin position="44"/>
        <end position="362"/>
    </location>
</feature>
<evidence type="ECO:0000259" key="6">
    <source>
        <dbReference type="Pfam" id="PF02278"/>
    </source>
</evidence>